<dbReference type="InterPro" id="IPR011990">
    <property type="entry name" value="TPR-like_helical_dom_sf"/>
</dbReference>
<dbReference type="AlphaFoldDB" id="L1KTU1"/>
<evidence type="ECO:0000313" key="2">
    <source>
        <dbReference type="Proteomes" id="UP000010411"/>
    </source>
</evidence>
<gene>
    <name evidence="1" type="ORF">STRIP9103_08607</name>
</gene>
<name>L1KTU1_9ACTN</name>
<keyword evidence="2" id="KW-1185">Reference proteome</keyword>
<dbReference type="SUPFAM" id="SSF48452">
    <property type="entry name" value="TPR-like"/>
    <property type="match status" value="1"/>
</dbReference>
<dbReference type="EMBL" id="AEJC01000401">
    <property type="protein sequence ID" value="EKX63964.1"/>
    <property type="molecule type" value="Genomic_DNA"/>
</dbReference>
<dbReference type="Proteomes" id="UP000010411">
    <property type="component" value="Unassembled WGS sequence"/>
</dbReference>
<proteinExistence type="predicted"/>
<dbReference type="RefSeq" id="WP_009323372.1">
    <property type="nucleotide sequence ID" value="NZ_AEJC01000401.1"/>
</dbReference>
<evidence type="ECO:0000313" key="1">
    <source>
        <dbReference type="EMBL" id="EKX63964.1"/>
    </source>
</evidence>
<dbReference type="OrthoDB" id="3398540at2"/>
<evidence type="ECO:0008006" key="3">
    <source>
        <dbReference type="Google" id="ProtNLM"/>
    </source>
</evidence>
<comment type="caution">
    <text evidence="1">The sequence shown here is derived from an EMBL/GenBank/DDBJ whole genome shotgun (WGS) entry which is preliminary data.</text>
</comment>
<accession>L1KTU1</accession>
<organism evidence="1 2">
    <name type="scientific">Streptomyces ipomoeae 91-03</name>
    <dbReference type="NCBI Taxonomy" id="698759"/>
    <lineage>
        <taxon>Bacteria</taxon>
        <taxon>Bacillati</taxon>
        <taxon>Actinomycetota</taxon>
        <taxon>Actinomycetes</taxon>
        <taxon>Kitasatosporales</taxon>
        <taxon>Streptomycetaceae</taxon>
        <taxon>Streptomyces</taxon>
    </lineage>
</organism>
<protein>
    <recommendedName>
        <fullName evidence="3">Tetratricopeptide repeat protein</fullName>
    </recommendedName>
</protein>
<reference evidence="1 2" key="1">
    <citation type="submission" date="2012-11" db="EMBL/GenBank/DDBJ databases">
        <authorList>
            <person name="Huguet-Tapia J.C."/>
            <person name="Durkin A.S."/>
            <person name="Pettis G.S."/>
            <person name="Badger J.H."/>
        </authorList>
    </citation>
    <scope>NUCLEOTIDE SEQUENCE [LARGE SCALE GENOMIC DNA]</scope>
    <source>
        <strain evidence="1 2">91-03</strain>
    </source>
</reference>
<sequence>MFREEKSTASSTRHRHPLAALRAKAGYTHSEYARLIAATHAELGFGHMAARREKVSRWEAGRAVPERTAQLAIAHIHAVPEEEVSRLDWPDWLHLAHGDARQLELPWTTSAVPEAILDAVAARQQTQQGYLLATGWAAKSLAENWLDAMTEELAKSPVGLSHSTPAGPWEPGPEVEPGSVLQACTRLRTLHMFAGKFTAGWLVPASEQELRHLADHFVAVPDVLNNGQGLLTLAAEGLALCGFIARLQGEHVSAQRYYVAGLRCATAAADAETAAAIVTLHAAQYLDLHLHDEATELLTSARTLLSRRRVRVKDPALTALIHAQTARVHAQRGDDLGRKRALLEGRLALSTEPHASRMPILPIRCDSWLQLMDGVTLLELGQPDRALKCFEPVLSEQVPQLRLPPCVRALYLLRAAETQVALGDAAAGAEAVAEAATLLGGVRAAASERVRLALRAYSHLPEVRQLLSSE</sequence>
<dbReference type="PATRIC" id="fig|698759.3.peg.5397"/>